<evidence type="ECO:0000313" key="3">
    <source>
        <dbReference type="Proteomes" id="UP000326950"/>
    </source>
</evidence>
<name>A0A5N6V7M8_ASPTM</name>
<dbReference type="AlphaFoldDB" id="A0A5N6V7M8"/>
<feature type="region of interest" description="Disordered" evidence="1">
    <location>
        <begin position="414"/>
        <end position="437"/>
    </location>
</feature>
<dbReference type="OrthoDB" id="5304511at2759"/>
<evidence type="ECO:0000256" key="1">
    <source>
        <dbReference type="SAM" id="MobiDB-lite"/>
    </source>
</evidence>
<organism evidence="2 3">
    <name type="scientific">Aspergillus tamarii</name>
    <dbReference type="NCBI Taxonomy" id="41984"/>
    <lineage>
        <taxon>Eukaryota</taxon>
        <taxon>Fungi</taxon>
        <taxon>Dikarya</taxon>
        <taxon>Ascomycota</taxon>
        <taxon>Pezizomycotina</taxon>
        <taxon>Eurotiomycetes</taxon>
        <taxon>Eurotiomycetidae</taxon>
        <taxon>Eurotiales</taxon>
        <taxon>Aspergillaceae</taxon>
        <taxon>Aspergillus</taxon>
        <taxon>Aspergillus subgen. Circumdati</taxon>
    </lineage>
</organism>
<evidence type="ECO:0000313" key="2">
    <source>
        <dbReference type="EMBL" id="KAE8167008.1"/>
    </source>
</evidence>
<proteinExistence type="predicted"/>
<gene>
    <name evidence="2" type="ORF">BDV40DRAFT_296038</name>
</gene>
<dbReference type="Proteomes" id="UP000326950">
    <property type="component" value="Unassembled WGS sequence"/>
</dbReference>
<feature type="compositionally biased region" description="Basic and acidic residues" evidence="1">
    <location>
        <begin position="414"/>
        <end position="430"/>
    </location>
</feature>
<dbReference type="EMBL" id="ML738591">
    <property type="protein sequence ID" value="KAE8167008.1"/>
    <property type="molecule type" value="Genomic_DNA"/>
</dbReference>
<accession>A0A5N6V7M8</accession>
<sequence length="437" mass="50920">MESVTLEALPPEIKTVVLYAIPDLPSLNALVHASPSFHALYLSQRKQLLSTILERFLQIPVMVDAVAALLALRGREERCKAPKPGREAVDEFLSKYVPLRSILDPPYSFSAEKYRGQELDVYQVFASLTENDLLEVARLHTIVEFILEDMVHSLLKLRPDTQKPKEENVILSPSETFRMQRALYRLEIHRLLFNSRDLPSFDGLDYFEYVHLDDNDQWSSFLSLFSPWEMEEIRCVLMYMFRAYEELPGATVFDDWCELSPDENQDPLSHLYDHKIDDTNREHYVSYGLGFLYHWIQVSSITCREERLIKQKAILRGTLSSSAQYILSALDTDPETEYFMDFGDEGTDGKTFLSDADWNSPNLAWTWCLISSTIEDASIELWRDVLNPLRNWGFLFWDEYRLREWGFTPKRMIEEQETRHDEPGDTRSDLGEALNNI</sequence>
<evidence type="ECO:0008006" key="4">
    <source>
        <dbReference type="Google" id="ProtNLM"/>
    </source>
</evidence>
<keyword evidence="3" id="KW-1185">Reference proteome</keyword>
<reference evidence="2 3" key="1">
    <citation type="submission" date="2019-04" db="EMBL/GenBank/DDBJ databases">
        <title>Friends and foes A comparative genomics study of 23 Aspergillus species from section Flavi.</title>
        <authorList>
            <consortium name="DOE Joint Genome Institute"/>
            <person name="Kjaerbolling I."/>
            <person name="Vesth T."/>
            <person name="Frisvad J.C."/>
            <person name="Nybo J.L."/>
            <person name="Theobald S."/>
            <person name="Kildgaard S."/>
            <person name="Isbrandt T."/>
            <person name="Kuo A."/>
            <person name="Sato A."/>
            <person name="Lyhne E.K."/>
            <person name="Kogle M.E."/>
            <person name="Wiebenga A."/>
            <person name="Kun R.S."/>
            <person name="Lubbers R.J."/>
            <person name="Makela M.R."/>
            <person name="Barry K."/>
            <person name="Chovatia M."/>
            <person name="Clum A."/>
            <person name="Daum C."/>
            <person name="Haridas S."/>
            <person name="He G."/>
            <person name="LaButti K."/>
            <person name="Lipzen A."/>
            <person name="Mondo S."/>
            <person name="Riley R."/>
            <person name="Salamov A."/>
            <person name="Simmons B.A."/>
            <person name="Magnuson J.K."/>
            <person name="Henrissat B."/>
            <person name="Mortensen U.H."/>
            <person name="Larsen T.O."/>
            <person name="Devries R.P."/>
            <person name="Grigoriev I.V."/>
            <person name="Machida M."/>
            <person name="Baker S.E."/>
            <person name="Andersen M.R."/>
        </authorList>
    </citation>
    <scope>NUCLEOTIDE SEQUENCE [LARGE SCALE GENOMIC DNA]</scope>
    <source>
        <strain evidence="2 3">CBS 117626</strain>
    </source>
</reference>
<protein>
    <recommendedName>
        <fullName evidence="4">F-box domain-containing protein</fullName>
    </recommendedName>
</protein>